<evidence type="ECO:0000256" key="16">
    <source>
        <dbReference type="ARBA" id="ARBA00042712"/>
    </source>
</evidence>
<comment type="catalytic activity">
    <reaction evidence="17">
        <text>3-O-(N-acetyl-beta-D-glucosaminyl-(1-&gt;4)-alpha-D-mannosyl)-L-threonyl-[protein] + UDP-N-acetyl-alpha-D-galactosamine = 3-O-[beta-D-GalNAc-(1-&gt;3)-beta-D-GlcNAc-(1-&gt;4)-alpha-D-Man]-L-Thr-[protein] + UDP + H(+)</text>
        <dbReference type="Rhea" id="RHEA:37667"/>
        <dbReference type="Rhea" id="RHEA-COMP:13308"/>
        <dbReference type="Rhea" id="RHEA-COMP:13618"/>
        <dbReference type="ChEBI" id="CHEBI:15378"/>
        <dbReference type="ChEBI" id="CHEBI:58223"/>
        <dbReference type="ChEBI" id="CHEBI:67138"/>
        <dbReference type="ChEBI" id="CHEBI:136709"/>
        <dbReference type="ChEBI" id="CHEBI:137540"/>
        <dbReference type="EC" id="2.4.1.313"/>
    </reaction>
</comment>
<gene>
    <name evidence="19" type="ORF">D4764_11G0007790</name>
</gene>
<keyword evidence="7" id="KW-0812">Transmembrane</keyword>
<dbReference type="GO" id="GO:0005783">
    <property type="term" value="C:endoplasmic reticulum"/>
    <property type="evidence" value="ECO:0007669"/>
    <property type="project" value="UniProtKB-SubCell"/>
</dbReference>
<comment type="caution">
    <text evidence="19">The sequence shown here is derived from an EMBL/GenBank/DDBJ whole genome shotgun (WGS) entry which is preliminary data.</text>
</comment>
<keyword evidence="20" id="KW-1185">Reference proteome</keyword>
<name>A0A5C6PIY0_9TELE</name>
<evidence type="ECO:0000256" key="13">
    <source>
        <dbReference type="ARBA" id="ARBA00023180"/>
    </source>
</evidence>
<dbReference type="GO" id="GO:0000139">
    <property type="term" value="C:Golgi membrane"/>
    <property type="evidence" value="ECO:0007669"/>
    <property type="project" value="UniProtKB-SubCell"/>
</dbReference>
<evidence type="ECO:0000256" key="17">
    <source>
        <dbReference type="ARBA" id="ARBA00047667"/>
    </source>
</evidence>
<dbReference type="GO" id="GO:0006493">
    <property type="term" value="P:protein O-linked glycosylation"/>
    <property type="evidence" value="ECO:0007669"/>
    <property type="project" value="TreeGrafter"/>
</dbReference>
<dbReference type="Gene3D" id="3.90.550.50">
    <property type="match status" value="1"/>
</dbReference>
<reference evidence="19 20" key="1">
    <citation type="submission" date="2019-04" db="EMBL/GenBank/DDBJ databases">
        <title>Chromosome genome assembly for Takifugu flavidus.</title>
        <authorList>
            <person name="Xiao S."/>
        </authorList>
    </citation>
    <scope>NUCLEOTIDE SEQUENCE [LARGE SCALE GENOMIC DNA]</scope>
    <source>
        <strain evidence="19">HTHZ2018</strain>
        <tissue evidence="19">Muscle</tissue>
    </source>
</reference>
<evidence type="ECO:0000256" key="3">
    <source>
        <dbReference type="ARBA" id="ARBA00004922"/>
    </source>
</evidence>
<evidence type="ECO:0000256" key="9">
    <source>
        <dbReference type="ARBA" id="ARBA00022968"/>
    </source>
</evidence>
<evidence type="ECO:0000256" key="2">
    <source>
        <dbReference type="ARBA" id="ARBA00004323"/>
    </source>
</evidence>
<accession>A0A5C6PIY0</accession>
<evidence type="ECO:0000256" key="6">
    <source>
        <dbReference type="ARBA" id="ARBA00022679"/>
    </source>
</evidence>
<feature type="chain" id="PRO_5022996178" description="UDP-GalNAc:beta-1,3-N-acetylgalactosaminyltransferase 2" evidence="18">
    <location>
        <begin position="23"/>
        <end position="581"/>
    </location>
</feature>
<evidence type="ECO:0000256" key="7">
    <source>
        <dbReference type="ARBA" id="ARBA00022692"/>
    </source>
</evidence>
<dbReference type="FunFam" id="3.90.550.50:FF:000013">
    <property type="entry name" value="Hexosyltransferase"/>
    <property type="match status" value="1"/>
</dbReference>
<evidence type="ECO:0000256" key="1">
    <source>
        <dbReference type="ARBA" id="ARBA00004240"/>
    </source>
</evidence>
<keyword evidence="9" id="KW-0735">Signal-anchor</keyword>
<dbReference type="PANTHER" id="PTHR11214:SF219">
    <property type="entry name" value="UDP-GALNAC:BETA-1,3-N-ACETYLGALACTOSAMINYLTRANSFERASE 2"/>
    <property type="match status" value="1"/>
</dbReference>
<dbReference type="GO" id="GO:0016758">
    <property type="term" value="F:hexosyltransferase activity"/>
    <property type="evidence" value="ECO:0007669"/>
    <property type="project" value="InterPro"/>
</dbReference>
<dbReference type="GO" id="GO:0008194">
    <property type="term" value="F:UDP-glycosyltransferase activity"/>
    <property type="evidence" value="ECO:0007669"/>
    <property type="project" value="TreeGrafter"/>
</dbReference>
<evidence type="ECO:0000256" key="18">
    <source>
        <dbReference type="SAM" id="SignalP"/>
    </source>
</evidence>
<evidence type="ECO:0000256" key="15">
    <source>
        <dbReference type="ARBA" id="ARBA00040432"/>
    </source>
</evidence>
<keyword evidence="10" id="KW-1133">Transmembrane helix</keyword>
<organism evidence="19 20">
    <name type="scientific">Takifugu flavidus</name>
    <name type="common">sansaifugu</name>
    <dbReference type="NCBI Taxonomy" id="433684"/>
    <lineage>
        <taxon>Eukaryota</taxon>
        <taxon>Metazoa</taxon>
        <taxon>Chordata</taxon>
        <taxon>Craniata</taxon>
        <taxon>Vertebrata</taxon>
        <taxon>Euteleostomi</taxon>
        <taxon>Actinopterygii</taxon>
        <taxon>Neopterygii</taxon>
        <taxon>Teleostei</taxon>
        <taxon>Neoteleostei</taxon>
        <taxon>Acanthomorphata</taxon>
        <taxon>Eupercaria</taxon>
        <taxon>Tetraodontiformes</taxon>
        <taxon>Tetradontoidea</taxon>
        <taxon>Tetraodontidae</taxon>
        <taxon>Takifugu</taxon>
    </lineage>
</organism>
<dbReference type="PANTHER" id="PTHR11214">
    <property type="entry name" value="BETA-1,3-N-ACETYLGLUCOSAMINYLTRANSFERASE"/>
    <property type="match status" value="1"/>
</dbReference>
<keyword evidence="6 19" id="KW-0808">Transferase</keyword>
<evidence type="ECO:0000256" key="10">
    <source>
        <dbReference type="ARBA" id="ARBA00022989"/>
    </source>
</evidence>
<dbReference type="EMBL" id="RHFK02000003">
    <property type="protein sequence ID" value="TWW78658.1"/>
    <property type="molecule type" value="Genomic_DNA"/>
</dbReference>
<dbReference type="InterPro" id="IPR002659">
    <property type="entry name" value="Glyco_trans_31"/>
</dbReference>
<dbReference type="AlphaFoldDB" id="A0A5C6PIY0"/>
<comment type="pathway">
    <text evidence="3">Protein modification; protein glycosylation.</text>
</comment>
<evidence type="ECO:0000256" key="14">
    <source>
        <dbReference type="ARBA" id="ARBA00039104"/>
    </source>
</evidence>
<evidence type="ECO:0000256" key="11">
    <source>
        <dbReference type="ARBA" id="ARBA00023034"/>
    </source>
</evidence>
<evidence type="ECO:0000256" key="8">
    <source>
        <dbReference type="ARBA" id="ARBA00022824"/>
    </source>
</evidence>
<evidence type="ECO:0000313" key="19">
    <source>
        <dbReference type="EMBL" id="TWW78658.1"/>
    </source>
</evidence>
<keyword evidence="18" id="KW-0732">Signal</keyword>
<evidence type="ECO:0000256" key="5">
    <source>
        <dbReference type="ARBA" id="ARBA00022676"/>
    </source>
</evidence>
<keyword evidence="12" id="KW-0472">Membrane</keyword>
<sequence>MRRLAGFLLPCAVALLLHLWSAQQPSSTPPDSSALPDEAPLYDLLVGVLSARHHHELRRAIRETWLGHLRTHPRFHHRVGVKFIVGERGCSVPEEDREDPYSCTLLNLTEPVAGQDEEVQLVKVSGPSVLTPSDVGAIALDFKVLHPVVITRLGVFPSGPWPELQSNVTVKLLQLDQEEPVVTARFSAPAPGTLVDGVWYKPVEQFILPKMSPAPSWCPCWLLWGDPGDPAGCCGGTPVTTVPPLAAVGGPRCPCWLLWGDPGDPGAPAGCCGGTPVTPGADISPAVLNGASGSLKQGFEGTLLWETLDSGGLSTVAPSSVLLSDGGGVLKISSVTEGALPHRSALGFPGLAGGVTFTIYDGDSLLALLQGRASRMQRQDAALRQEDAALQRESLTNGDMVFVDVVDTYRNVPSKLLQFYRWSVANAHFKLLLKTDDDCYIDVDSVLMKIDHKHLQRSNLWWGNFRQSWAVDRVGKWQELEYASPAYPAFACGSGYVVSRDLVQWLSSNAGKLKAYQGEDVSMGIWMAAVGPHKYQDPGWLCEKECYVDMLSSPQHSAEELHALWGRKEACGDPCGCPWGH</sequence>
<dbReference type="EC" id="2.4.1.313" evidence="14"/>
<proteinExistence type="inferred from homology"/>
<keyword evidence="8" id="KW-0256">Endoplasmic reticulum</keyword>
<comment type="similarity">
    <text evidence="4">Belongs to the glycosyltransferase 31 family.</text>
</comment>
<keyword evidence="13" id="KW-0325">Glycoprotein</keyword>
<keyword evidence="11" id="KW-0333">Golgi apparatus</keyword>
<protein>
    <recommendedName>
        <fullName evidence="15">UDP-GalNAc:beta-1,3-N-acetylgalactosaminyltransferase 2</fullName>
        <ecNumber evidence="14">2.4.1.313</ecNumber>
    </recommendedName>
    <alternativeName>
        <fullName evidence="16">Beta-1,3-N-acetylgalactosaminyltransferase II</fullName>
    </alternativeName>
</protein>
<evidence type="ECO:0000256" key="12">
    <source>
        <dbReference type="ARBA" id="ARBA00023136"/>
    </source>
</evidence>
<comment type="subcellular location">
    <subcellularLocation>
        <location evidence="1">Endoplasmic reticulum</location>
    </subcellularLocation>
    <subcellularLocation>
        <location evidence="2">Golgi apparatus membrane</location>
        <topology evidence="2">Single-pass type II membrane protein</topology>
    </subcellularLocation>
</comment>
<dbReference type="Pfam" id="PF01762">
    <property type="entry name" value="Galactosyl_T"/>
    <property type="match status" value="1"/>
</dbReference>
<feature type="signal peptide" evidence="18">
    <location>
        <begin position="1"/>
        <end position="22"/>
    </location>
</feature>
<dbReference type="Proteomes" id="UP000324091">
    <property type="component" value="Chromosome 11"/>
</dbReference>
<keyword evidence="5" id="KW-0328">Glycosyltransferase</keyword>
<evidence type="ECO:0000313" key="20">
    <source>
        <dbReference type="Proteomes" id="UP000324091"/>
    </source>
</evidence>
<evidence type="ECO:0000256" key="4">
    <source>
        <dbReference type="ARBA" id="ARBA00008661"/>
    </source>
</evidence>